<evidence type="ECO:0000313" key="3">
    <source>
        <dbReference type="Proteomes" id="UP001055804"/>
    </source>
</evidence>
<dbReference type="Pfam" id="PF02036">
    <property type="entry name" value="SCP2"/>
    <property type="match status" value="1"/>
</dbReference>
<dbReference type="GO" id="GO:0005829">
    <property type="term" value="C:cytosol"/>
    <property type="evidence" value="ECO:0007669"/>
    <property type="project" value="TreeGrafter"/>
</dbReference>
<protein>
    <submittedName>
        <fullName evidence="2">SCP2 sterol-binding domain-containing protein</fullName>
    </submittedName>
</protein>
<dbReference type="PANTHER" id="PTHR10094:SF25">
    <property type="entry name" value="SCP2 STEROL-BINDING DOMAIN-CONTAINING PROTEIN 1"/>
    <property type="match status" value="1"/>
</dbReference>
<dbReference type="Proteomes" id="UP001055804">
    <property type="component" value="Unassembled WGS sequence"/>
</dbReference>
<dbReference type="EMBL" id="JAMZFT010000001">
    <property type="protein sequence ID" value="MCP1334826.1"/>
    <property type="molecule type" value="Genomic_DNA"/>
</dbReference>
<gene>
    <name evidence="2" type="ORF">NJQ99_00205</name>
</gene>
<reference evidence="2" key="1">
    <citation type="submission" date="2022-06" db="EMBL/GenBank/DDBJ databases">
        <title>Isolation and Genomics of Futiania mangrovii gen. nov., sp. nov., a Rare and Metabolically-versatile member in the Class Alphaproteobacteria.</title>
        <authorList>
            <person name="Liu L."/>
            <person name="Huang W.-C."/>
            <person name="Pan J."/>
            <person name="Li J."/>
            <person name="Huang Y."/>
            <person name="Du H."/>
            <person name="Liu Y."/>
            <person name="Li M."/>
        </authorList>
    </citation>
    <scope>NUCLEOTIDE SEQUENCE</scope>
    <source>
        <strain evidence="2">FT118</strain>
    </source>
</reference>
<accession>A0A9J6PFD5</accession>
<proteinExistence type="predicted"/>
<evidence type="ECO:0000313" key="2">
    <source>
        <dbReference type="EMBL" id="MCP1334826.1"/>
    </source>
</evidence>
<dbReference type="AlphaFoldDB" id="A0A9J6PFD5"/>
<dbReference type="InterPro" id="IPR036527">
    <property type="entry name" value="SCP2_sterol-bd_dom_sf"/>
</dbReference>
<sequence length="98" mass="10372">MSSTLDKITEEMRARVAGGSGIGGSVKFAFEDDGVIHLDGSEVTNEDKDADCTIRTSVDTFMQIAEGNLDPTMAFMTGKIKIDGNMGLAMKLGPLLQG</sequence>
<dbReference type="SUPFAM" id="SSF55718">
    <property type="entry name" value="SCP-like"/>
    <property type="match status" value="1"/>
</dbReference>
<name>A0A9J6PFD5_9PROT</name>
<feature type="domain" description="SCP2" evidence="1">
    <location>
        <begin position="27"/>
        <end position="97"/>
    </location>
</feature>
<keyword evidence="3" id="KW-1185">Reference proteome</keyword>
<dbReference type="InterPro" id="IPR003033">
    <property type="entry name" value="SCP2_sterol-bd_dom"/>
</dbReference>
<comment type="caution">
    <text evidence="2">The sequence shown here is derived from an EMBL/GenBank/DDBJ whole genome shotgun (WGS) entry which is preliminary data.</text>
</comment>
<dbReference type="Gene3D" id="3.30.1050.10">
    <property type="entry name" value="SCP2 sterol-binding domain"/>
    <property type="match status" value="1"/>
</dbReference>
<organism evidence="2 3">
    <name type="scientific">Futiania mangrovi</name>
    <dbReference type="NCBI Taxonomy" id="2959716"/>
    <lineage>
        <taxon>Bacteria</taxon>
        <taxon>Pseudomonadati</taxon>
        <taxon>Pseudomonadota</taxon>
        <taxon>Alphaproteobacteria</taxon>
        <taxon>Futianiales</taxon>
        <taxon>Futianiaceae</taxon>
        <taxon>Futiania</taxon>
    </lineage>
</organism>
<dbReference type="RefSeq" id="WP_269330793.1">
    <property type="nucleotide sequence ID" value="NZ_JAMZFT010000001.1"/>
</dbReference>
<evidence type="ECO:0000259" key="1">
    <source>
        <dbReference type="Pfam" id="PF02036"/>
    </source>
</evidence>
<dbReference type="PANTHER" id="PTHR10094">
    <property type="entry name" value="STEROL CARRIER PROTEIN 2 SCP-2 FAMILY PROTEIN"/>
    <property type="match status" value="1"/>
</dbReference>